<sequence>MSRPTGIHRFPRAHIDPIVDPATALSLFRRALAVPRRHETVIVLLDDRRCGFSIVTVDGTDEPDHVLGAIECFTHPPLVENGLDALLVATDRTADGGTEPGDADRWFEMCDLTDQAGVELVEWFVFGRTISCPRDLVGAPPRWRGLDARSA</sequence>
<dbReference type="AlphaFoldDB" id="A0A4R7I4E8"/>
<organism evidence="1 2">
    <name type="scientific">Ilumatobacter fluminis</name>
    <dbReference type="NCBI Taxonomy" id="467091"/>
    <lineage>
        <taxon>Bacteria</taxon>
        <taxon>Bacillati</taxon>
        <taxon>Actinomycetota</taxon>
        <taxon>Acidimicrobiia</taxon>
        <taxon>Acidimicrobiales</taxon>
        <taxon>Ilumatobacteraceae</taxon>
        <taxon>Ilumatobacter</taxon>
    </lineage>
</organism>
<protein>
    <submittedName>
        <fullName evidence="1">Uncharacterized protein</fullName>
    </submittedName>
</protein>
<name>A0A4R7I4E8_9ACTN</name>
<gene>
    <name evidence="1" type="ORF">BDK89_3187</name>
</gene>
<reference evidence="1 2" key="1">
    <citation type="submission" date="2019-03" db="EMBL/GenBank/DDBJ databases">
        <title>Sequencing the genomes of 1000 actinobacteria strains.</title>
        <authorList>
            <person name="Klenk H.-P."/>
        </authorList>
    </citation>
    <scope>NUCLEOTIDE SEQUENCE [LARGE SCALE GENOMIC DNA]</scope>
    <source>
        <strain evidence="1 2">DSM 18936</strain>
    </source>
</reference>
<accession>A0A4R7I4E8</accession>
<dbReference type="RefSeq" id="WP_133869861.1">
    <property type="nucleotide sequence ID" value="NZ_SOAU01000001.1"/>
</dbReference>
<dbReference type="OrthoDB" id="5244665at2"/>
<comment type="caution">
    <text evidence="1">The sequence shown here is derived from an EMBL/GenBank/DDBJ whole genome shotgun (WGS) entry which is preliminary data.</text>
</comment>
<evidence type="ECO:0000313" key="1">
    <source>
        <dbReference type="EMBL" id="TDT17576.1"/>
    </source>
</evidence>
<dbReference type="EMBL" id="SOAU01000001">
    <property type="protein sequence ID" value="TDT17576.1"/>
    <property type="molecule type" value="Genomic_DNA"/>
</dbReference>
<dbReference type="Proteomes" id="UP000294558">
    <property type="component" value="Unassembled WGS sequence"/>
</dbReference>
<evidence type="ECO:0000313" key="2">
    <source>
        <dbReference type="Proteomes" id="UP000294558"/>
    </source>
</evidence>
<keyword evidence="2" id="KW-1185">Reference proteome</keyword>
<proteinExistence type="predicted"/>